<gene>
    <name evidence="1" type="ORF">GGH11_08565</name>
</gene>
<evidence type="ECO:0000313" key="1">
    <source>
        <dbReference type="EMBL" id="MWV57028.1"/>
    </source>
</evidence>
<comment type="caution">
    <text evidence="1">The sequence shown here is derived from an EMBL/GenBank/DDBJ whole genome shotgun (WGS) entry which is preliminary data.</text>
</comment>
<dbReference type="RefSeq" id="WP_160463299.1">
    <property type="nucleotide sequence ID" value="NZ_JABFQT010000011.1"/>
</dbReference>
<name>A0A6I4RE58_9STRE</name>
<accession>A0A6I4RE58</accession>
<evidence type="ECO:0000313" key="2">
    <source>
        <dbReference type="Proteomes" id="UP000435423"/>
    </source>
</evidence>
<dbReference type="AlphaFoldDB" id="A0A6I4RE58"/>
<protein>
    <recommendedName>
        <fullName evidence="3">Uracil-DNA glycosylase-like domain-containing protein</fullName>
    </recommendedName>
</protein>
<dbReference type="Proteomes" id="UP000435423">
    <property type="component" value="Unassembled WGS sequence"/>
</dbReference>
<evidence type="ECO:0008006" key="3">
    <source>
        <dbReference type="Google" id="ProtNLM"/>
    </source>
</evidence>
<organism evidence="1 2">
    <name type="scientific">Streptococcus zhangguiae</name>
    <dbReference type="NCBI Taxonomy" id="2664091"/>
    <lineage>
        <taxon>Bacteria</taxon>
        <taxon>Bacillati</taxon>
        <taxon>Bacillota</taxon>
        <taxon>Bacilli</taxon>
        <taxon>Lactobacillales</taxon>
        <taxon>Streptococcaceae</taxon>
        <taxon>Streptococcus</taxon>
    </lineage>
</organism>
<dbReference type="EMBL" id="WUBJ01000011">
    <property type="protein sequence ID" value="MWV57028.1"/>
    <property type="molecule type" value="Genomic_DNA"/>
</dbReference>
<proteinExistence type="predicted"/>
<sequence length="227" mass="26404">MNILEKMEPYSGLSSWAIWESSNPNGLLEKEKDLIEDMDFNKYVGTLQQSNYVILAMNPGGAYNEEIALNSTRKIRTDNRKWSNFHNIGRSRDFLLGRAIMETKLKGSYMTDLFPIVGSKSNDIKKFINDKKNKTLVDNLIKEFDEEMNCLLPNEKEIRLICIGKDVFNWANKLLVENKNLKFNYCPHEFPHYSSANSGQVSNKENSEKFYPKVIKQKIKEYQLDLL</sequence>
<reference evidence="1 2" key="1">
    <citation type="submission" date="2019-10" db="EMBL/GenBank/DDBJ databases">
        <title>Streptococcis sp, isolated from the respiratory tract of Marmot.</title>
        <authorList>
            <person name="Zhang G."/>
        </authorList>
    </citation>
    <scope>NUCLEOTIDE SEQUENCE [LARGE SCALE GENOMIC DNA]</scope>
    <source>
        <strain evidence="2">zg-70</strain>
    </source>
</reference>